<name>A0A8X7BBB2_TRICX</name>
<dbReference type="PANTHER" id="PTHR46114:SF1">
    <property type="entry name" value="ZAD DOMAIN-CONTAINING PROTEIN"/>
    <property type="match status" value="1"/>
</dbReference>
<dbReference type="EMBL" id="BMAU01021371">
    <property type="protein sequence ID" value="GFY25533.1"/>
    <property type="molecule type" value="Genomic_DNA"/>
</dbReference>
<reference evidence="1" key="1">
    <citation type="submission" date="2020-08" db="EMBL/GenBank/DDBJ databases">
        <title>Multicomponent nature underlies the extraordinary mechanical properties of spider dragline silk.</title>
        <authorList>
            <person name="Kono N."/>
            <person name="Nakamura H."/>
            <person name="Mori M."/>
            <person name="Yoshida Y."/>
            <person name="Ohtoshi R."/>
            <person name="Malay A.D."/>
            <person name="Moran D.A.P."/>
            <person name="Tomita M."/>
            <person name="Numata K."/>
            <person name="Arakawa K."/>
        </authorList>
    </citation>
    <scope>NUCLEOTIDE SEQUENCE</scope>
</reference>
<dbReference type="AlphaFoldDB" id="A0A8X7BBB2"/>
<evidence type="ECO:0000313" key="2">
    <source>
        <dbReference type="Proteomes" id="UP000887159"/>
    </source>
</evidence>
<dbReference type="Proteomes" id="UP000887159">
    <property type="component" value="Unassembled WGS sequence"/>
</dbReference>
<sequence>MLAQRLDRNTPSTATPNQLRQYVEAAWNALPLGYIQSFFNSMPTLNTDSVIHASHEAVNWRNRMLGPPSPFPESQVSPLVFYKLGKKRSDDHVELVESMLSNLKELGCNMSLKIHFLHSHLDQLQPNLSDFSEEQVKDSIRIFGQWNSVIRGGGTHI</sequence>
<proteinExistence type="predicted"/>
<comment type="caution">
    <text evidence="1">The sequence shown here is derived from an EMBL/GenBank/DDBJ whole genome shotgun (WGS) entry which is preliminary data.</text>
</comment>
<protein>
    <submittedName>
        <fullName evidence="1">Uncharacterized protein</fullName>
    </submittedName>
</protein>
<dbReference type="PANTHER" id="PTHR46114">
    <property type="entry name" value="APPLE DOMAIN-CONTAINING PROTEIN"/>
    <property type="match status" value="1"/>
</dbReference>
<evidence type="ECO:0000313" key="1">
    <source>
        <dbReference type="EMBL" id="GFY25533.1"/>
    </source>
</evidence>
<gene>
    <name evidence="1" type="ORF">TNCV_2486531</name>
</gene>
<keyword evidence="2" id="KW-1185">Reference proteome</keyword>
<organism evidence="1 2">
    <name type="scientific">Trichonephila clavipes</name>
    <name type="common">Golden silk orbweaver</name>
    <name type="synonym">Nephila clavipes</name>
    <dbReference type="NCBI Taxonomy" id="2585209"/>
    <lineage>
        <taxon>Eukaryota</taxon>
        <taxon>Metazoa</taxon>
        <taxon>Ecdysozoa</taxon>
        <taxon>Arthropoda</taxon>
        <taxon>Chelicerata</taxon>
        <taxon>Arachnida</taxon>
        <taxon>Araneae</taxon>
        <taxon>Araneomorphae</taxon>
        <taxon>Entelegynae</taxon>
        <taxon>Araneoidea</taxon>
        <taxon>Nephilidae</taxon>
        <taxon>Trichonephila</taxon>
    </lineage>
</organism>
<accession>A0A8X7BBB2</accession>